<sequence>MENLFRKSVKEKLELGVILEIEQDQAKWFNRCFLIKKPDNIYRMIVDCRQLNQELKKVNLKFHLLQDLFEIVLSNDFTTGIDIKAAFHNVQEVGELQHYLCFKFDENIYSYIGMPFWMSLAPQTFNKILCTIVERIRKEYQIRCLANADDLILMDQDREILINKSLKITKMIENLDRNLLERNM</sequence>
<proteinExistence type="predicted"/>
<dbReference type="SUPFAM" id="SSF56672">
    <property type="entry name" value="DNA/RNA polymerases"/>
    <property type="match status" value="1"/>
</dbReference>
<accession>A0A5J4TV32</accession>
<evidence type="ECO:0000313" key="2">
    <source>
        <dbReference type="EMBL" id="KAA6361265.1"/>
    </source>
</evidence>
<dbReference type="PROSITE" id="PS50878">
    <property type="entry name" value="RT_POL"/>
    <property type="match status" value="1"/>
</dbReference>
<dbReference type="PANTHER" id="PTHR33050">
    <property type="entry name" value="REVERSE TRANSCRIPTASE DOMAIN-CONTAINING PROTEIN"/>
    <property type="match status" value="1"/>
</dbReference>
<dbReference type="AlphaFoldDB" id="A0A5J4TV32"/>
<dbReference type="OrthoDB" id="115435at2759"/>
<dbReference type="EMBL" id="SNRW01025790">
    <property type="protein sequence ID" value="KAA6361265.1"/>
    <property type="molecule type" value="Genomic_DNA"/>
</dbReference>
<reference evidence="2 3" key="1">
    <citation type="submission" date="2019-03" db="EMBL/GenBank/DDBJ databases">
        <title>Single cell metagenomics reveals metabolic interactions within the superorganism composed of flagellate Streblomastix strix and complex community of Bacteroidetes bacteria on its surface.</title>
        <authorList>
            <person name="Treitli S.C."/>
            <person name="Kolisko M."/>
            <person name="Husnik F."/>
            <person name="Keeling P."/>
            <person name="Hampl V."/>
        </authorList>
    </citation>
    <scope>NUCLEOTIDE SEQUENCE [LARGE SCALE GENOMIC DNA]</scope>
    <source>
        <strain evidence="2">ST1C</strain>
    </source>
</reference>
<dbReference type="Gene3D" id="3.30.70.270">
    <property type="match status" value="1"/>
</dbReference>
<dbReference type="Pfam" id="PF00078">
    <property type="entry name" value="RVT_1"/>
    <property type="match status" value="1"/>
</dbReference>
<dbReference type="Gene3D" id="3.10.10.10">
    <property type="entry name" value="HIV Type 1 Reverse Transcriptase, subunit A, domain 1"/>
    <property type="match status" value="1"/>
</dbReference>
<name>A0A5J4TV32_9EUKA</name>
<comment type="caution">
    <text evidence="2">The sequence shown here is derived from an EMBL/GenBank/DDBJ whole genome shotgun (WGS) entry which is preliminary data.</text>
</comment>
<organism evidence="2 3">
    <name type="scientific">Streblomastix strix</name>
    <dbReference type="NCBI Taxonomy" id="222440"/>
    <lineage>
        <taxon>Eukaryota</taxon>
        <taxon>Metamonada</taxon>
        <taxon>Preaxostyla</taxon>
        <taxon>Oxymonadida</taxon>
        <taxon>Streblomastigidae</taxon>
        <taxon>Streblomastix</taxon>
    </lineage>
</organism>
<dbReference type="InterPro" id="IPR043502">
    <property type="entry name" value="DNA/RNA_pol_sf"/>
</dbReference>
<evidence type="ECO:0000313" key="3">
    <source>
        <dbReference type="Proteomes" id="UP000324800"/>
    </source>
</evidence>
<gene>
    <name evidence="2" type="ORF">EZS28_043208</name>
</gene>
<dbReference type="InterPro" id="IPR043128">
    <property type="entry name" value="Rev_trsase/Diguanyl_cyclase"/>
</dbReference>
<dbReference type="Proteomes" id="UP000324800">
    <property type="component" value="Unassembled WGS sequence"/>
</dbReference>
<evidence type="ECO:0000259" key="1">
    <source>
        <dbReference type="PROSITE" id="PS50878"/>
    </source>
</evidence>
<protein>
    <recommendedName>
        <fullName evidence="1">Reverse transcriptase domain-containing protein</fullName>
    </recommendedName>
</protein>
<feature type="domain" description="Reverse transcriptase" evidence="1">
    <location>
        <begin position="16"/>
        <end position="184"/>
    </location>
</feature>
<dbReference type="PANTHER" id="PTHR33050:SF7">
    <property type="entry name" value="RIBONUCLEASE H"/>
    <property type="match status" value="1"/>
</dbReference>
<dbReference type="InterPro" id="IPR052055">
    <property type="entry name" value="Hepadnavirus_pol/RT"/>
</dbReference>
<dbReference type="InterPro" id="IPR000477">
    <property type="entry name" value="RT_dom"/>
</dbReference>